<accession>A0ACC0XUW9</accession>
<name>A0ACC0XUW9_9ROSI</name>
<evidence type="ECO:0000313" key="1">
    <source>
        <dbReference type="EMBL" id="KAJ0025004.1"/>
    </source>
</evidence>
<dbReference type="Proteomes" id="UP001163603">
    <property type="component" value="Chromosome 10"/>
</dbReference>
<proteinExistence type="predicted"/>
<gene>
    <name evidence="1" type="ORF">Pint_09108</name>
</gene>
<keyword evidence="2" id="KW-1185">Reference proteome</keyword>
<protein>
    <submittedName>
        <fullName evidence="1">Uncharacterized protein</fullName>
    </submittedName>
</protein>
<dbReference type="EMBL" id="CM047745">
    <property type="protein sequence ID" value="KAJ0025004.1"/>
    <property type="molecule type" value="Genomic_DNA"/>
</dbReference>
<sequence length="173" mass="19382">MVKLKLKITIGRLEAMYDSSSLEFKEGLEKVWDVKPLVNGKEIMSVLQLKSGWPLIREWQKKLMAACPSLCDSRGMPWLDEANLLKILSEILVDRVVHAAVGRFLPSNSGGKKNIHPTLVRDDFTQVTHDFLPVAMRDISKPSPEGGRFGWDDVGGLNDIRNAIKELVGPFEV</sequence>
<evidence type="ECO:0000313" key="2">
    <source>
        <dbReference type="Proteomes" id="UP001163603"/>
    </source>
</evidence>
<organism evidence="1 2">
    <name type="scientific">Pistacia integerrima</name>
    <dbReference type="NCBI Taxonomy" id="434235"/>
    <lineage>
        <taxon>Eukaryota</taxon>
        <taxon>Viridiplantae</taxon>
        <taxon>Streptophyta</taxon>
        <taxon>Embryophyta</taxon>
        <taxon>Tracheophyta</taxon>
        <taxon>Spermatophyta</taxon>
        <taxon>Magnoliopsida</taxon>
        <taxon>eudicotyledons</taxon>
        <taxon>Gunneridae</taxon>
        <taxon>Pentapetalae</taxon>
        <taxon>rosids</taxon>
        <taxon>malvids</taxon>
        <taxon>Sapindales</taxon>
        <taxon>Anacardiaceae</taxon>
        <taxon>Pistacia</taxon>
    </lineage>
</organism>
<reference evidence="2" key="1">
    <citation type="journal article" date="2023" name="G3 (Bethesda)">
        <title>Genome assembly and association tests identify interacting loci associated with vigor, precocity, and sex in interspecific pistachio rootstocks.</title>
        <authorList>
            <person name="Palmer W."/>
            <person name="Jacygrad E."/>
            <person name="Sagayaradj S."/>
            <person name="Cavanaugh K."/>
            <person name="Han R."/>
            <person name="Bertier L."/>
            <person name="Beede B."/>
            <person name="Kafkas S."/>
            <person name="Golino D."/>
            <person name="Preece J."/>
            <person name="Michelmore R."/>
        </authorList>
    </citation>
    <scope>NUCLEOTIDE SEQUENCE [LARGE SCALE GENOMIC DNA]</scope>
</reference>
<comment type="caution">
    <text evidence="1">The sequence shown here is derived from an EMBL/GenBank/DDBJ whole genome shotgun (WGS) entry which is preliminary data.</text>
</comment>